<gene>
    <name evidence="2" type="ORF">BDW59DRAFT_168197</name>
</gene>
<evidence type="ECO:0000313" key="3">
    <source>
        <dbReference type="Proteomes" id="UP001610335"/>
    </source>
</evidence>
<organism evidence="2 3">
    <name type="scientific">Aspergillus cavernicola</name>
    <dbReference type="NCBI Taxonomy" id="176166"/>
    <lineage>
        <taxon>Eukaryota</taxon>
        <taxon>Fungi</taxon>
        <taxon>Dikarya</taxon>
        <taxon>Ascomycota</taxon>
        <taxon>Pezizomycotina</taxon>
        <taxon>Eurotiomycetes</taxon>
        <taxon>Eurotiomycetidae</taxon>
        <taxon>Eurotiales</taxon>
        <taxon>Aspergillaceae</taxon>
        <taxon>Aspergillus</taxon>
        <taxon>Aspergillus subgen. Nidulantes</taxon>
    </lineage>
</organism>
<protein>
    <submittedName>
        <fullName evidence="2">Uncharacterized protein</fullName>
    </submittedName>
</protein>
<feature type="region of interest" description="Disordered" evidence="1">
    <location>
        <begin position="16"/>
        <end position="50"/>
    </location>
</feature>
<evidence type="ECO:0000313" key="2">
    <source>
        <dbReference type="EMBL" id="KAL2809882.1"/>
    </source>
</evidence>
<dbReference type="EMBL" id="JBFXLS010000419">
    <property type="protein sequence ID" value="KAL2809882.1"/>
    <property type="molecule type" value="Genomic_DNA"/>
</dbReference>
<comment type="caution">
    <text evidence="2">The sequence shown here is derived from an EMBL/GenBank/DDBJ whole genome shotgun (WGS) entry which is preliminary data.</text>
</comment>
<feature type="compositionally biased region" description="Basic and acidic residues" evidence="1">
    <location>
        <begin position="35"/>
        <end position="50"/>
    </location>
</feature>
<reference evidence="2 3" key="1">
    <citation type="submission" date="2024-07" db="EMBL/GenBank/DDBJ databases">
        <title>Section-level genome sequencing and comparative genomics of Aspergillus sections Usti and Cavernicolus.</title>
        <authorList>
            <consortium name="Lawrence Berkeley National Laboratory"/>
            <person name="Nybo J.L."/>
            <person name="Vesth T.C."/>
            <person name="Theobald S."/>
            <person name="Frisvad J.C."/>
            <person name="Larsen T.O."/>
            <person name="Kjaerboelling I."/>
            <person name="Rothschild-Mancinelli K."/>
            <person name="Lyhne E.K."/>
            <person name="Kogle M.E."/>
            <person name="Barry K."/>
            <person name="Clum A."/>
            <person name="Na H."/>
            <person name="Ledsgaard L."/>
            <person name="Lin J."/>
            <person name="Lipzen A."/>
            <person name="Kuo A."/>
            <person name="Riley R."/>
            <person name="Mondo S."/>
            <person name="LaButti K."/>
            <person name="Haridas S."/>
            <person name="Pangalinan J."/>
            <person name="Salamov A.A."/>
            <person name="Simmons B.A."/>
            <person name="Magnuson J.K."/>
            <person name="Chen J."/>
            <person name="Drula E."/>
            <person name="Henrissat B."/>
            <person name="Wiebenga A."/>
            <person name="Lubbers R.J."/>
            <person name="Gomes A.C."/>
            <person name="Makela M.R."/>
            <person name="Stajich J."/>
            <person name="Grigoriev I.V."/>
            <person name="Mortensen U.H."/>
            <person name="De vries R.P."/>
            <person name="Baker S.E."/>
            <person name="Andersen M.R."/>
        </authorList>
    </citation>
    <scope>NUCLEOTIDE SEQUENCE [LARGE SCALE GENOMIC DNA]</scope>
    <source>
        <strain evidence="2 3">CBS 600.67</strain>
    </source>
</reference>
<keyword evidence="3" id="KW-1185">Reference proteome</keyword>
<accession>A0ABR4H364</accession>
<dbReference type="Proteomes" id="UP001610335">
    <property type="component" value="Unassembled WGS sequence"/>
</dbReference>
<name>A0ABR4H364_9EURO</name>
<proteinExistence type="predicted"/>
<evidence type="ECO:0000256" key="1">
    <source>
        <dbReference type="SAM" id="MobiDB-lite"/>
    </source>
</evidence>
<sequence length="50" mass="5633">MEVNSKAPPLRMLGVDVRATNPDGSHHPGTILDDSDMHRMGKVQELKWQH</sequence>